<organism evidence="2 3">
    <name type="scientific">Eumeta variegata</name>
    <name type="common">Bagworm moth</name>
    <name type="synonym">Eumeta japonica</name>
    <dbReference type="NCBI Taxonomy" id="151549"/>
    <lineage>
        <taxon>Eukaryota</taxon>
        <taxon>Metazoa</taxon>
        <taxon>Ecdysozoa</taxon>
        <taxon>Arthropoda</taxon>
        <taxon>Hexapoda</taxon>
        <taxon>Insecta</taxon>
        <taxon>Pterygota</taxon>
        <taxon>Neoptera</taxon>
        <taxon>Endopterygota</taxon>
        <taxon>Lepidoptera</taxon>
        <taxon>Glossata</taxon>
        <taxon>Ditrysia</taxon>
        <taxon>Tineoidea</taxon>
        <taxon>Psychidae</taxon>
        <taxon>Oiketicinae</taxon>
        <taxon>Eumeta</taxon>
    </lineage>
</organism>
<feature type="region of interest" description="Disordered" evidence="1">
    <location>
        <begin position="79"/>
        <end position="109"/>
    </location>
</feature>
<protein>
    <submittedName>
        <fullName evidence="2">Uncharacterized protein</fullName>
    </submittedName>
</protein>
<name>A0A4C1X5L6_EUMVA</name>
<gene>
    <name evidence="2" type="ORF">EVAR_39140_1</name>
</gene>
<proteinExistence type="predicted"/>
<dbReference type="Proteomes" id="UP000299102">
    <property type="component" value="Unassembled WGS sequence"/>
</dbReference>
<dbReference type="AlphaFoldDB" id="A0A4C1X5L6"/>
<feature type="compositionally biased region" description="Basic and acidic residues" evidence="1">
    <location>
        <begin position="86"/>
        <end position="109"/>
    </location>
</feature>
<evidence type="ECO:0000313" key="2">
    <source>
        <dbReference type="EMBL" id="GBP59056.1"/>
    </source>
</evidence>
<accession>A0A4C1X5L6</accession>
<evidence type="ECO:0000313" key="3">
    <source>
        <dbReference type="Proteomes" id="UP000299102"/>
    </source>
</evidence>
<reference evidence="2 3" key="1">
    <citation type="journal article" date="2019" name="Commun. Biol.">
        <title>The bagworm genome reveals a unique fibroin gene that provides high tensile strength.</title>
        <authorList>
            <person name="Kono N."/>
            <person name="Nakamura H."/>
            <person name="Ohtoshi R."/>
            <person name="Tomita M."/>
            <person name="Numata K."/>
            <person name="Arakawa K."/>
        </authorList>
    </citation>
    <scope>NUCLEOTIDE SEQUENCE [LARGE SCALE GENOMIC DNA]</scope>
</reference>
<evidence type="ECO:0000256" key="1">
    <source>
        <dbReference type="SAM" id="MobiDB-lite"/>
    </source>
</evidence>
<comment type="caution">
    <text evidence="2">The sequence shown here is derived from an EMBL/GenBank/DDBJ whole genome shotgun (WGS) entry which is preliminary data.</text>
</comment>
<dbReference type="EMBL" id="BGZK01000751">
    <property type="protein sequence ID" value="GBP59056.1"/>
    <property type="molecule type" value="Genomic_DNA"/>
</dbReference>
<sequence>MCVCSSCLLTLYLRRAYVELDETSVTGARPAQERVCGVNPVPRCCSTTAPKTGNFCIRTAPQMHSLPFSVKHGSYLNTEALLPPDPPDKRSESGRDVRPSPKSGWEVRRVRAFPQNASSAGLLDAQTTGKPGTWLIELF</sequence>
<keyword evidence="3" id="KW-1185">Reference proteome</keyword>